<accession>A0ABP8UHI7</accession>
<evidence type="ECO:0000313" key="2">
    <source>
        <dbReference type="Proteomes" id="UP001501442"/>
    </source>
</evidence>
<sequence>MDKRSLAHLAKRFRESETRTNVLRRELAEAIRQADKDGVQQKEICDATGYTRQQIRRIVRSEDREPDAGPAQEG</sequence>
<reference evidence="2" key="1">
    <citation type="journal article" date="2019" name="Int. J. Syst. Evol. Microbiol.">
        <title>The Global Catalogue of Microorganisms (GCM) 10K type strain sequencing project: providing services to taxonomists for standard genome sequencing and annotation.</title>
        <authorList>
            <consortium name="The Broad Institute Genomics Platform"/>
            <consortium name="The Broad Institute Genome Sequencing Center for Infectious Disease"/>
            <person name="Wu L."/>
            <person name="Ma J."/>
        </authorList>
    </citation>
    <scope>NUCLEOTIDE SEQUENCE [LARGE SCALE GENOMIC DNA]</scope>
    <source>
        <strain evidence="2">JCM 17939</strain>
    </source>
</reference>
<dbReference type="Proteomes" id="UP001501442">
    <property type="component" value="Unassembled WGS sequence"/>
</dbReference>
<dbReference type="RefSeq" id="WP_345433820.1">
    <property type="nucleotide sequence ID" value="NZ_BAABHK010000008.1"/>
</dbReference>
<name>A0ABP8UHI7_9ACTN</name>
<organism evidence="1 2">
    <name type="scientific">Actinoallomurus vinaceus</name>
    <dbReference type="NCBI Taxonomy" id="1080074"/>
    <lineage>
        <taxon>Bacteria</taxon>
        <taxon>Bacillati</taxon>
        <taxon>Actinomycetota</taxon>
        <taxon>Actinomycetes</taxon>
        <taxon>Streptosporangiales</taxon>
        <taxon>Thermomonosporaceae</taxon>
        <taxon>Actinoallomurus</taxon>
    </lineage>
</organism>
<comment type="caution">
    <text evidence="1">The sequence shown here is derived from an EMBL/GenBank/DDBJ whole genome shotgun (WGS) entry which is preliminary data.</text>
</comment>
<protein>
    <submittedName>
        <fullName evidence="1">Uncharacterized protein</fullName>
    </submittedName>
</protein>
<dbReference type="EMBL" id="BAABHK010000008">
    <property type="protein sequence ID" value="GAA4630093.1"/>
    <property type="molecule type" value="Genomic_DNA"/>
</dbReference>
<keyword evidence="2" id="KW-1185">Reference proteome</keyword>
<evidence type="ECO:0000313" key="1">
    <source>
        <dbReference type="EMBL" id="GAA4630093.1"/>
    </source>
</evidence>
<proteinExistence type="predicted"/>
<gene>
    <name evidence="1" type="ORF">GCM10023196_054030</name>
</gene>